<keyword evidence="2" id="KW-1003">Cell membrane</keyword>
<keyword evidence="8" id="KW-1185">Reference proteome</keyword>
<dbReference type="RefSeq" id="WP_084876375.1">
    <property type="nucleotide sequence ID" value="NZ_JAGGMY010000001.1"/>
</dbReference>
<sequence>MSKFFTRLQGALRERRIIRAIVWFVTIGVLLNLTAVFWSGWHETVAAFAALGLQTLVISAVVSSSSYLWRFGRWEYSLHCLENVVPRFTHFAVYLSGLALTATPGKSGETFRSALLVPHGVKVPDSLAAFLVDRGSDVLGMVLLGALAALLAEHHLAWVWLLSFAALLLASCVFSYVLSHPRVSNSWSRLDRAMTWLPIKGGQAMLEAWSRVWKLPRVSAFSGVAMVAYGTQALVFAWFCHILGTGVSGADCVLIFVQATLFGAASMIPAGLGVMEAALVFQLVAHGVNDGTAMSLAISIRLVTLWFGMSLGALSLLLLSGRKLGIQQDPTRTR</sequence>
<dbReference type="AlphaFoldDB" id="A0A1X1EX42"/>
<feature type="transmembrane region" description="Helical" evidence="6">
    <location>
        <begin position="294"/>
        <end position="319"/>
    </location>
</feature>
<dbReference type="PANTHER" id="PTHR39087:SF2">
    <property type="entry name" value="UPF0104 MEMBRANE PROTEIN MJ1595"/>
    <property type="match status" value="1"/>
</dbReference>
<accession>A0A1X1EX42</accession>
<reference evidence="7 8" key="1">
    <citation type="journal article" date="2017" name="Antonie Van Leeuwenhoek">
        <title>Phylogenomic resolution of the bacterial genus Pantoea and its relationship with Erwinia and Tatumella.</title>
        <authorList>
            <person name="Palmer M."/>
            <person name="Steenkamp E.T."/>
            <person name="Coetzee M.P."/>
            <person name="Chan W.Y."/>
            <person name="van Zyl E."/>
            <person name="De Maayer P."/>
            <person name="Coutinho T.A."/>
            <person name="Blom J."/>
            <person name="Smits T.H."/>
            <person name="Duffy B."/>
            <person name="Venter S.N."/>
        </authorList>
    </citation>
    <scope>NUCLEOTIDE SEQUENCE [LARGE SCALE GENOMIC DNA]</scope>
    <source>
        <strain evidence="7 8">LMG 2657</strain>
    </source>
</reference>
<organism evidence="7 8">
    <name type="scientific">Pantoea cypripedii</name>
    <name type="common">Pectobacterium cypripedii</name>
    <name type="synonym">Erwinia cypripedii</name>
    <dbReference type="NCBI Taxonomy" id="55209"/>
    <lineage>
        <taxon>Bacteria</taxon>
        <taxon>Pseudomonadati</taxon>
        <taxon>Pseudomonadota</taxon>
        <taxon>Gammaproteobacteria</taxon>
        <taxon>Enterobacterales</taxon>
        <taxon>Erwiniaceae</taxon>
        <taxon>Pantoea</taxon>
    </lineage>
</organism>
<feature type="transmembrane region" description="Helical" evidence="6">
    <location>
        <begin position="252"/>
        <end position="274"/>
    </location>
</feature>
<gene>
    <name evidence="7" type="ORF">HA50_14800</name>
</gene>
<dbReference type="GO" id="GO:0005886">
    <property type="term" value="C:plasma membrane"/>
    <property type="evidence" value="ECO:0007669"/>
    <property type="project" value="UniProtKB-SubCell"/>
</dbReference>
<dbReference type="EMBL" id="MLJI01000001">
    <property type="protein sequence ID" value="ORM94552.1"/>
    <property type="molecule type" value="Genomic_DNA"/>
</dbReference>
<feature type="transmembrane region" description="Helical" evidence="6">
    <location>
        <begin position="21"/>
        <end position="41"/>
    </location>
</feature>
<keyword evidence="3 6" id="KW-0812">Transmembrane</keyword>
<evidence type="ECO:0000313" key="8">
    <source>
        <dbReference type="Proteomes" id="UP000193749"/>
    </source>
</evidence>
<feature type="transmembrane region" description="Helical" evidence="6">
    <location>
        <begin position="158"/>
        <end position="178"/>
    </location>
</feature>
<keyword evidence="4 6" id="KW-1133">Transmembrane helix</keyword>
<feature type="transmembrane region" description="Helical" evidence="6">
    <location>
        <begin position="47"/>
        <end position="68"/>
    </location>
</feature>
<comment type="subcellular location">
    <subcellularLocation>
        <location evidence="1">Cell membrane</location>
        <topology evidence="1">Multi-pass membrane protein</topology>
    </subcellularLocation>
</comment>
<dbReference type="Proteomes" id="UP000193749">
    <property type="component" value="Unassembled WGS sequence"/>
</dbReference>
<evidence type="ECO:0000256" key="2">
    <source>
        <dbReference type="ARBA" id="ARBA00022475"/>
    </source>
</evidence>
<evidence type="ECO:0000256" key="3">
    <source>
        <dbReference type="ARBA" id="ARBA00022692"/>
    </source>
</evidence>
<dbReference type="OrthoDB" id="9799911at2"/>
<evidence type="ECO:0000256" key="6">
    <source>
        <dbReference type="SAM" id="Phobius"/>
    </source>
</evidence>
<evidence type="ECO:0000256" key="4">
    <source>
        <dbReference type="ARBA" id="ARBA00022989"/>
    </source>
</evidence>
<evidence type="ECO:0000313" key="7">
    <source>
        <dbReference type="EMBL" id="ORM94552.1"/>
    </source>
</evidence>
<name>A0A1X1EX42_PANCY</name>
<evidence type="ECO:0000256" key="5">
    <source>
        <dbReference type="ARBA" id="ARBA00023136"/>
    </source>
</evidence>
<dbReference type="Pfam" id="PF03706">
    <property type="entry name" value="LPG_synthase_TM"/>
    <property type="match status" value="1"/>
</dbReference>
<feature type="transmembrane region" description="Helical" evidence="6">
    <location>
        <begin position="218"/>
        <end position="240"/>
    </location>
</feature>
<evidence type="ECO:0008006" key="9">
    <source>
        <dbReference type="Google" id="ProtNLM"/>
    </source>
</evidence>
<dbReference type="STRING" id="55209.HA50_14800"/>
<comment type="caution">
    <text evidence="7">The sequence shown here is derived from an EMBL/GenBank/DDBJ whole genome shotgun (WGS) entry which is preliminary data.</text>
</comment>
<keyword evidence="5 6" id="KW-0472">Membrane</keyword>
<proteinExistence type="predicted"/>
<dbReference type="PANTHER" id="PTHR39087">
    <property type="entry name" value="UPF0104 MEMBRANE PROTEIN MJ1595"/>
    <property type="match status" value="1"/>
</dbReference>
<dbReference type="InterPro" id="IPR022791">
    <property type="entry name" value="L-PG_synthase/AglD"/>
</dbReference>
<evidence type="ECO:0000256" key="1">
    <source>
        <dbReference type="ARBA" id="ARBA00004651"/>
    </source>
</evidence>
<protein>
    <recommendedName>
        <fullName evidence="9">TIGR00374 family protein</fullName>
    </recommendedName>
</protein>